<keyword evidence="2" id="KW-0472">Membrane</keyword>
<evidence type="ECO:0000313" key="3">
    <source>
        <dbReference type="EMBL" id="GLD58182.1"/>
    </source>
</evidence>
<feature type="region of interest" description="Disordered" evidence="1">
    <location>
        <begin position="96"/>
        <end position="137"/>
    </location>
</feature>
<proteinExistence type="predicted"/>
<protein>
    <submittedName>
        <fullName evidence="3">Adenylate cyclase type 7 isoform X1</fullName>
    </submittedName>
</protein>
<feature type="compositionally biased region" description="Basic and acidic residues" evidence="1">
    <location>
        <begin position="124"/>
        <end position="137"/>
    </location>
</feature>
<reference evidence="3" key="1">
    <citation type="submission" date="2022-08" db="EMBL/GenBank/DDBJ databases">
        <title>Genome sequencing of akame (Lates japonicus).</title>
        <authorList>
            <person name="Hashiguchi Y."/>
            <person name="Takahashi H."/>
        </authorList>
    </citation>
    <scope>NUCLEOTIDE SEQUENCE</scope>
    <source>
        <strain evidence="3">Kochi</strain>
    </source>
</reference>
<evidence type="ECO:0000256" key="2">
    <source>
        <dbReference type="SAM" id="Phobius"/>
    </source>
</evidence>
<evidence type="ECO:0000313" key="4">
    <source>
        <dbReference type="Proteomes" id="UP001279410"/>
    </source>
</evidence>
<name>A0AAD3MNB9_LATJO</name>
<gene>
    <name evidence="3" type="ORF">AKAME5_001031800</name>
</gene>
<keyword evidence="2" id="KW-0812">Transmembrane</keyword>
<dbReference type="Proteomes" id="UP001279410">
    <property type="component" value="Unassembled WGS sequence"/>
</dbReference>
<organism evidence="3 4">
    <name type="scientific">Lates japonicus</name>
    <name type="common">Japanese lates</name>
    <dbReference type="NCBI Taxonomy" id="270547"/>
    <lineage>
        <taxon>Eukaryota</taxon>
        <taxon>Metazoa</taxon>
        <taxon>Chordata</taxon>
        <taxon>Craniata</taxon>
        <taxon>Vertebrata</taxon>
        <taxon>Euteleostomi</taxon>
        <taxon>Actinopterygii</taxon>
        <taxon>Neopterygii</taxon>
        <taxon>Teleostei</taxon>
        <taxon>Neoteleostei</taxon>
        <taxon>Acanthomorphata</taxon>
        <taxon>Carangaria</taxon>
        <taxon>Carangaria incertae sedis</taxon>
        <taxon>Centropomidae</taxon>
        <taxon>Lates</taxon>
    </lineage>
</organism>
<evidence type="ECO:0000256" key="1">
    <source>
        <dbReference type="SAM" id="MobiDB-lite"/>
    </source>
</evidence>
<dbReference type="EMBL" id="BRZM01000033">
    <property type="protein sequence ID" value="GLD58182.1"/>
    <property type="molecule type" value="Genomic_DNA"/>
</dbReference>
<keyword evidence="2" id="KW-1133">Transmembrane helix</keyword>
<dbReference type="AlphaFoldDB" id="A0AAD3MNB9"/>
<accession>A0AAD3MNB9</accession>
<keyword evidence="4" id="KW-1185">Reference proteome</keyword>
<sequence>MLRFLFECAGRQLPGVLRDNYGFFWLVVVMVEGPTTPAVVAAGAGPAGKPECGCVAGHTIRNNGMFHVVQGAPGEQSRSPPVLCLRLITKPTEGANMSSWQRMRRPAQPIHQTEDRRHRRSQAKGRETERLTSRDSQRGRKYLLNHQMLKNEALYRKFSCISQWHWLPKKPAGPPCSPVPFFLFIIFTVYTMLPFQLWYAVVLSIISSLSHIMALAVHLTIYSNEKMTDLPNQENPQSVLPVYISPPEDSWHP</sequence>
<comment type="caution">
    <text evidence="3">The sequence shown here is derived from an EMBL/GenBank/DDBJ whole genome shotgun (WGS) entry which is preliminary data.</text>
</comment>
<feature type="transmembrane region" description="Helical" evidence="2">
    <location>
        <begin position="197"/>
        <end position="217"/>
    </location>
</feature>